<dbReference type="Pfam" id="PF01507">
    <property type="entry name" value="PAPS_reduct"/>
    <property type="match status" value="1"/>
</dbReference>
<sequence>MRKVQISTSDHKRGPGRTLITALVHELRLDRPARVLQCFGFRAEESPGRAGRAELSYDQGASTQTTRHVWTWLPIHSWTVDEVWARIHATGVPYHPAYDLGMSRLSCSFCVLASKRDLLTACRARPALAYEYAAVEAEIGHSFRKDLRMAQLIEEAGM</sequence>
<keyword evidence="3" id="KW-1185">Reference proteome</keyword>
<protein>
    <submittedName>
        <fullName evidence="2">Phosphoadenosine phosphosulfate reductase family protein</fullName>
    </submittedName>
</protein>
<reference evidence="2 3" key="1">
    <citation type="submission" date="2019-12" db="EMBL/GenBank/DDBJ databases">
        <title>Whole genome sequencing of endophytic Actinobacterium Micromonospora sp. MPMI6T.</title>
        <authorList>
            <person name="Evv R."/>
            <person name="Podile A.R."/>
        </authorList>
    </citation>
    <scope>NUCLEOTIDE SEQUENCE [LARGE SCALE GENOMIC DNA]</scope>
    <source>
        <strain evidence="2 3">MPMI6</strain>
    </source>
</reference>
<evidence type="ECO:0000313" key="2">
    <source>
        <dbReference type="EMBL" id="MBO4205578.1"/>
    </source>
</evidence>
<dbReference type="SUPFAM" id="SSF52402">
    <property type="entry name" value="Adenine nucleotide alpha hydrolases-like"/>
    <property type="match status" value="1"/>
</dbReference>
<evidence type="ECO:0000259" key="1">
    <source>
        <dbReference type="Pfam" id="PF01507"/>
    </source>
</evidence>
<dbReference type="InterPro" id="IPR014729">
    <property type="entry name" value="Rossmann-like_a/b/a_fold"/>
</dbReference>
<name>A0ABS3VME6_MICEH</name>
<dbReference type="Gene3D" id="3.40.50.620">
    <property type="entry name" value="HUPs"/>
    <property type="match status" value="1"/>
</dbReference>
<feature type="domain" description="Phosphoadenosine phosphosulphate reductase" evidence="1">
    <location>
        <begin position="33"/>
        <end position="110"/>
    </location>
</feature>
<gene>
    <name evidence="2" type="ORF">GSF22_06070</name>
</gene>
<dbReference type="EMBL" id="WVUH01000030">
    <property type="protein sequence ID" value="MBO4205578.1"/>
    <property type="molecule type" value="Genomic_DNA"/>
</dbReference>
<accession>A0ABS3VME6</accession>
<organism evidence="2 3">
    <name type="scientific">Micromonospora echinofusca</name>
    <dbReference type="NCBI Taxonomy" id="47858"/>
    <lineage>
        <taxon>Bacteria</taxon>
        <taxon>Bacillati</taxon>
        <taxon>Actinomycetota</taxon>
        <taxon>Actinomycetes</taxon>
        <taxon>Micromonosporales</taxon>
        <taxon>Micromonosporaceae</taxon>
        <taxon>Micromonospora</taxon>
    </lineage>
</organism>
<evidence type="ECO:0000313" key="3">
    <source>
        <dbReference type="Proteomes" id="UP000823521"/>
    </source>
</evidence>
<dbReference type="InterPro" id="IPR002500">
    <property type="entry name" value="PAPS_reduct_dom"/>
</dbReference>
<proteinExistence type="predicted"/>
<dbReference type="Proteomes" id="UP000823521">
    <property type="component" value="Unassembled WGS sequence"/>
</dbReference>
<comment type="caution">
    <text evidence="2">The sequence shown here is derived from an EMBL/GenBank/DDBJ whole genome shotgun (WGS) entry which is preliminary data.</text>
</comment>